<dbReference type="PANTHER" id="PTHR10655:SF64">
    <property type="entry name" value="PHOSPHOLIPASE_CARBOXYLESTERASE_THIOESTERASE DOMAIN-CONTAINING PROTEIN"/>
    <property type="match status" value="1"/>
</dbReference>
<dbReference type="eggNOG" id="KOG2112">
    <property type="taxonomic scope" value="Eukaryota"/>
</dbReference>
<dbReference type="InterPro" id="IPR029058">
    <property type="entry name" value="AB_hydrolase_fold"/>
</dbReference>
<evidence type="ECO:0000313" key="3">
    <source>
        <dbReference type="EMBL" id="EED12211.1"/>
    </source>
</evidence>
<dbReference type="InterPro" id="IPR050565">
    <property type="entry name" value="LYPA1-2/EST-like"/>
</dbReference>
<dbReference type="EMBL" id="EQ962660">
    <property type="protein sequence ID" value="EED12211.1"/>
    <property type="molecule type" value="Genomic_DNA"/>
</dbReference>
<dbReference type="PANTHER" id="PTHR10655">
    <property type="entry name" value="LYSOPHOSPHOLIPASE-RELATED"/>
    <property type="match status" value="1"/>
</dbReference>
<evidence type="ECO:0000256" key="1">
    <source>
        <dbReference type="ARBA" id="ARBA00006499"/>
    </source>
</evidence>
<keyword evidence="4" id="KW-1185">Reference proteome</keyword>
<dbReference type="GO" id="GO:0052689">
    <property type="term" value="F:carboxylic ester hydrolase activity"/>
    <property type="evidence" value="ECO:0007669"/>
    <property type="project" value="TreeGrafter"/>
</dbReference>
<dbReference type="Gene3D" id="3.40.50.1820">
    <property type="entry name" value="alpha/beta hydrolase"/>
    <property type="match status" value="1"/>
</dbReference>
<dbReference type="GeneID" id="8102886"/>
<dbReference type="HOGENOM" id="CLU_049413_2_1_1"/>
<dbReference type="GO" id="GO:0005737">
    <property type="term" value="C:cytoplasm"/>
    <property type="evidence" value="ECO:0007669"/>
    <property type="project" value="TreeGrafter"/>
</dbReference>
<dbReference type="STRING" id="441959.B8MS33"/>
<protein>
    <submittedName>
        <fullName evidence="3">Acyl-protein thioesterase 1,2, putative</fullName>
    </submittedName>
</protein>
<dbReference type="Proteomes" id="UP000001745">
    <property type="component" value="Unassembled WGS sequence"/>
</dbReference>
<dbReference type="VEuPathDB" id="FungiDB:TSTA_002750"/>
<accession>B8MS33</accession>
<evidence type="ECO:0000313" key="4">
    <source>
        <dbReference type="Proteomes" id="UP000001745"/>
    </source>
</evidence>
<feature type="domain" description="Phospholipase/carboxylesterase/thioesterase" evidence="2">
    <location>
        <begin position="228"/>
        <end position="293"/>
    </location>
</feature>
<comment type="similarity">
    <text evidence="1">Belongs to the AB hydrolase superfamily. AB hydrolase 2 family.</text>
</comment>
<gene>
    <name evidence="3" type="ORF">TSTA_002750</name>
</gene>
<evidence type="ECO:0000259" key="2">
    <source>
        <dbReference type="Pfam" id="PF02230"/>
    </source>
</evidence>
<dbReference type="OrthoDB" id="2418081at2759"/>
<dbReference type="InterPro" id="IPR003140">
    <property type="entry name" value="PLipase/COase/thioEstase"/>
</dbReference>
<feature type="domain" description="Phospholipase/carboxylesterase/thioesterase" evidence="2">
    <location>
        <begin position="70"/>
        <end position="186"/>
    </location>
</feature>
<dbReference type="GO" id="GO:0008474">
    <property type="term" value="F:palmitoyl-(protein) hydrolase activity"/>
    <property type="evidence" value="ECO:0007669"/>
    <property type="project" value="TreeGrafter"/>
</dbReference>
<dbReference type="InParanoid" id="B8MS33"/>
<organism evidence="3 4">
    <name type="scientific">Talaromyces stipitatus (strain ATCC 10500 / CBS 375.48 / QM 6759 / NRRL 1006)</name>
    <name type="common">Penicillium stipitatum</name>
    <dbReference type="NCBI Taxonomy" id="441959"/>
    <lineage>
        <taxon>Eukaryota</taxon>
        <taxon>Fungi</taxon>
        <taxon>Dikarya</taxon>
        <taxon>Ascomycota</taxon>
        <taxon>Pezizomycotina</taxon>
        <taxon>Eurotiomycetes</taxon>
        <taxon>Eurotiomycetidae</taxon>
        <taxon>Eurotiales</taxon>
        <taxon>Trichocomaceae</taxon>
        <taxon>Talaromyces</taxon>
        <taxon>Talaromyces sect. Talaromyces</taxon>
    </lineage>
</organism>
<sequence length="297" mass="33243">MPTSRPSRYPEPFVINNQIPPHKQTFIILHDRGSSATAFGPAILFRPLPPFNRSGYAAHSQHQYWSTQSTTLYMAFPHAKFVFPTASMLRATAFTESVINQWLDEETRRWRAELPIPGLRDTVRYMHGLIQKEIDILDGDAAGVVVGGMSQGCAAALISALLWEGDPLGGCIGLCGWLPFAEEIMDATQPDKEDENEAPTRFKEGINRLREKLDVPASSERGQDTAYSMPDNTPLFIAHGIEDKTVPVTFGRQMVDSLKSLGWSNDNIQWKEYPGLVHNYSEGMLSDMVKFLSERLV</sequence>
<name>B8MS33_TALSN</name>
<dbReference type="PhylomeDB" id="B8MS33"/>
<reference evidence="4" key="1">
    <citation type="journal article" date="2015" name="Genome Announc.">
        <title>Genome sequence of the AIDS-associated pathogen Penicillium marneffei (ATCC18224) and its near taxonomic relative Talaromyces stipitatus (ATCC10500).</title>
        <authorList>
            <person name="Nierman W.C."/>
            <person name="Fedorova-Abrams N.D."/>
            <person name="Andrianopoulos A."/>
        </authorList>
    </citation>
    <scope>NUCLEOTIDE SEQUENCE [LARGE SCALE GENOMIC DNA]</scope>
    <source>
        <strain evidence="4">ATCC 10500 / CBS 375.48 / QM 6759 / NRRL 1006</strain>
    </source>
</reference>
<dbReference type="AlphaFoldDB" id="B8MS33"/>
<dbReference type="SUPFAM" id="SSF53474">
    <property type="entry name" value="alpha/beta-Hydrolases"/>
    <property type="match status" value="1"/>
</dbReference>
<dbReference type="Pfam" id="PF02230">
    <property type="entry name" value="Abhydrolase_2"/>
    <property type="match status" value="2"/>
</dbReference>
<proteinExistence type="inferred from homology"/>
<dbReference type="OMA" id="LGHWYSE"/>
<dbReference type="RefSeq" id="XP_002487865.1">
    <property type="nucleotide sequence ID" value="XM_002487820.1"/>
</dbReference>